<dbReference type="PANTHER" id="PTHR43249:SF1">
    <property type="entry name" value="D-GLUCOSIDE 3-DEHYDROGENASE"/>
    <property type="match status" value="1"/>
</dbReference>
<dbReference type="AlphaFoldDB" id="A0A2I8VLG8"/>
<dbReference type="Gene3D" id="3.40.50.720">
    <property type="entry name" value="NAD(P)-binding Rossmann-like Domain"/>
    <property type="match status" value="1"/>
</dbReference>
<dbReference type="SUPFAM" id="SSF55347">
    <property type="entry name" value="Glyceraldehyde-3-phosphate dehydrogenase-like, C-terminal domain"/>
    <property type="match status" value="1"/>
</dbReference>
<dbReference type="InterPro" id="IPR004104">
    <property type="entry name" value="Gfo/Idh/MocA-like_OxRdtase_C"/>
</dbReference>
<dbReference type="InterPro" id="IPR052515">
    <property type="entry name" value="Gfo/Idh/MocA_Oxidoreductase"/>
</dbReference>
<evidence type="ECO:0000259" key="2">
    <source>
        <dbReference type="Pfam" id="PF02894"/>
    </source>
</evidence>
<dbReference type="InterPro" id="IPR036291">
    <property type="entry name" value="NAD(P)-bd_dom_sf"/>
</dbReference>
<dbReference type="Gene3D" id="3.30.360.10">
    <property type="entry name" value="Dihydrodipicolinate Reductase, domain 2"/>
    <property type="match status" value="1"/>
</dbReference>
<accession>A0A2I8VLG8</accession>
<protein>
    <submittedName>
        <fullName evidence="3">Glucose-fructose oxidoreductase</fullName>
    </submittedName>
</protein>
<sequence>MTDRIALVGTGADPDDPDSDGFAMAYRHAAGYQRIDGCELVACADIVRENAEAFADAHDISAKGVYEDYETMLSEVEPDVVSVTVPPAIHADIVVGCAETEIPDAIHCEKPMATSWADCRRMADACDDAGIRLTINHQRRTGPIFREAKSLLDEGAIGDLRRIEWSTKNLFDAGTHLFDLSMFYTDETAVEWVLAGLDYREENRWFGTHNENQAIAQWKYENGVYGLAATGRGSDLIDPYLALSGTDGRIELGASDGAPLRYRSSDTSGWKAVDTDENVWGDPLPSKFRAGLDLAAQRVPGVPDDLFGVDYPSHIDRAIAEVIRAHRTESDSVLDASVALKGTELIFAAYESVRRRGRVDLPLTVDDNPLESMVEEGLVAVGAE</sequence>
<dbReference type="RefSeq" id="WP_103426423.1">
    <property type="nucleotide sequence ID" value="NZ_CP026309.1"/>
</dbReference>
<keyword evidence="4" id="KW-1185">Reference proteome</keyword>
<dbReference type="SUPFAM" id="SSF51735">
    <property type="entry name" value="NAD(P)-binding Rossmann-fold domains"/>
    <property type="match status" value="1"/>
</dbReference>
<dbReference type="Pfam" id="PF01408">
    <property type="entry name" value="GFO_IDH_MocA"/>
    <property type="match status" value="1"/>
</dbReference>
<name>A0A2I8VLG8_9EURY</name>
<dbReference type="Pfam" id="PF02894">
    <property type="entry name" value="GFO_IDH_MocA_C"/>
    <property type="match status" value="1"/>
</dbReference>
<gene>
    <name evidence="3" type="ORF">C2R22_14665</name>
</gene>
<dbReference type="OrthoDB" id="282474at2157"/>
<dbReference type="KEGG" id="srub:C2R22_14665"/>
<dbReference type="InterPro" id="IPR000683">
    <property type="entry name" value="Gfo/Idh/MocA-like_OxRdtase_N"/>
</dbReference>
<dbReference type="EMBL" id="CP026309">
    <property type="protein sequence ID" value="AUV82734.1"/>
    <property type="molecule type" value="Genomic_DNA"/>
</dbReference>
<dbReference type="Proteomes" id="UP000236584">
    <property type="component" value="Chromosome"/>
</dbReference>
<feature type="domain" description="Gfo/Idh/MocA-like oxidoreductase N-terminal" evidence="1">
    <location>
        <begin position="24"/>
        <end position="137"/>
    </location>
</feature>
<evidence type="ECO:0000313" key="4">
    <source>
        <dbReference type="Proteomes" id="UP000236584"/>
    </source>
</evidence>
<reference evidence="3 4" key="1">
    <citation type="submission" date="2018-01" db="EMBL/GenBank/DDBJ databases">
        <title>Complete genome sequence of Salinigranum rubrum GX10T, an extremely halophilic archaeon isolated from a marine solar saltern.</title>
        <authorList>
            <person name="Han S."/>
        </authorList>
    </citation>
    <scope>NUCLEOTIDE SEQUENCE [LARGE SCALE GENOMIC DNA]</scope>
    <source>
        <strain evidence="3 4">GX10</strain>
    </source>
</reference>
<feature type="domain" description="Gfo/Idh/MocA-like oxidoreductase C-terminal" evidence="2">
    <location>
        <begin position="170"/>
        <end position="361"/>
    </location>
</feature>
<dbReference type="GeneID" id="35593359"/>
<proteinExistence type="predicted"/>
<evidence type="ECO:0000313" key="3">
    <source>
        <dbReference type="EMBL" id="AUV82734.1"/>
    </source>
</evidence>
<organism evidence="3 4">
    <name type="scientific">Salinigranum rubrum</name>
    <dbReference type="NCBI Taxonomy" id="755307"/>
    <lineage>
        <taxon>Archaea</taxon>
        <taxon>Methanobacteriati</taxon>
        <taxon>Methanobacteriota</taxon>
        <taxon>Stenosarchaea group</taxon>
        <taxon>Halobacteria</taxon>
        <taxon>Halobacteriales</taxon>
        <taxon>Haloferacaceae</taxon>
        <taxon>Salinigranum</taxon>
    </lineage>
</organism>
<dbReference type="PANTHER" id="PTHR43249">
    <property type="entry name" value="UDP-N-ACETYL-2-AMINO-2-DEOXY-D-GLUCURONATE OXIDASE"/>
    <property type="match status" value="1"/>
</dbReference>
<evidence type="ECO:0000259" key="1">
    <source>
        <dbReference type="Pfam" id="PF01408"/>
    </source>
</evidence>
<dbReference type="GO" id="GO:0000166">
    <property type="term" value="F:nucleotide binding"/>
    <property type="evidence" value="ECO:0007669"/>
    <property type="project" value="InterPro"/>
</dbReference>